<evidence type="ECO:0000313" key="2">
    <source>
        <dbReference type="Proteomes" id="UP000028483"/>
    </source>
</evidence>
<gene>
    <name evidence="1" type="ORF">XBO1_2650044</name>
</gene>
<protein>
    <submittedName>
        <fullName evidence="1">Uncharacterized protein</fullName>
    </submittedName>
</protein>
<dbReference type="HOGENOM" id="CLU_2959862_0_0_6"/>
<comment type="caution">
    <text evidence="1">The sequence shown here is derived from an EMBL/GenBank/DDBJ whole genome shotgun (WGS) entry which is preliminary data.</text>
</comment>
<sequence length="59" mass="6956">MEIKIIIFQIDKKYSYFFQSWHAIGFNSYVGTRSLLNTAKVMESIAERINQIQIKGEQK</sequence>
<dbReference type="AlphaFoldDB" id="A0A077NYS5"/>
<dbReference type="EMBL" id="CBSX010000185">
    <property type="protein sequence ID" value="CDH07362.1"/>
    <property type="molecule type" value="Genomic_DNA"/>
</dbReference>
<organism evidence="1 2">
    <name type="scientific">Xenorhabdus bovienii str. oregonense</name>
    <dbReference type="NCBI Taxonomy" id="1398202"/>
    <lineage>
        <taxon>Bacteria</taxon>
        <taxon>Pseudomonadati</taxon>
        <taxon>Pseudomonadota</taxon>
        <taxon>Gammaproteobacteria</taxon>
        <taxon>Enterobacterales</taxon>
        <taxon>Morganellaceae</taxon>
        <taxon>Xenorhabdus</taxon>
    </lineage>
</organism>
<proteinExistence type="predicted"/>
<evidence type="ECO:0000313" key="1">
    <source>
        <dbReference type="EMBL" id="CDH07362.1"/>
    </source>
</evidence>
<name>A0A077NYS5_XENBV</name>
<dbReference type="Proteomes" id="UP000028483">
    <property type="component" value="Unassembled WGS sequence"/>
</dbReference>
<accession>A0A077NYS5</accession>
<reference evidence="1" key="1">
    <citation type="submission" date="2013-07" db="EMBL/GenBank/DDBJ databases">
        <title>Sub-species coevolution in mutualistic symbiosis.</title>
        <authorList>
            <person name="Murfin K."/>
            <person name="Klassen J."/>
            <person name="Lee M."/>
            <person name="Forst S."/>
            <person name="Stock P."/>
            <person name="Goodrich-Blair H."/>
        </authorList>
    </citation>
    <scope>NUCLEOTIDE SEQUENCE [LARGE SCALE GENOMIC DNA]</scope>
    <source>
        <strain evidence="1">Oregonense</strain>
    </source>
</reference>